<dbReference type="CDD" id="cd00086">
    <property type="entry name" value="homeodomain"/>
    <property type="match status" value="1"/>
</dbReference>
<evidence type="ECO:0000259" key="5">
    <source>
        <dbReference type="PROSITE" id="PS50071"/>
    </source>
</evidence>
<reference evidence="6" key="1">
    <citation type="submission" date="2022-06" db="EMBL/GenBank/DDBJ databases">
        <title>Uncovering the hologenomic basis of an extraordinary plant invasion.</title>
        <authorList>
            <person name="Bieker V.C."/>
            <person name="Martin M.D."/>
            <person name="Gilbert T."/>
            <person name="Hodgins K."/>
            <person name="Battlay P."/>
            <person name="Petersen B."/>
            <person name="Wilson J."/>
        </authorList>
    </citation>
    <scope>NUCLEOTIDE SEQUENCE</scope>
    <source>
        <strain evidence="6">AA19_3_7</strain>
        <tissue evidence="6">Leaf</tissue>
    </source>
</reference>
<organism evidence="6 7">
    <name type="scientific">Ambrosia artemisiifolia</name>
    <name type="common">Common ragweed</name>
    <dbReference type="NCBI Taxonomy" id="4212"/>
    <lineage>
        <taxon>Eukaryota</taxon>
        <taxon>Viridiplantae</taxon>
        <taxon>Streptophyta</taxon>
        <taxon>Embryophyta</taxon>
        <taxon>Tracheophyta</taxon>
        <taxon>Spermatophyta</taxon>
        <taxon>Magnoliopsida</taxon>
        <taxon>eudicotyledons</taxon>
        <taxon>Gunneridae</taxon>
        <taxon>Pentapetalae</taxon>
        <taxon>asterids</taxon>
        <taxon>campanulids</taxon>
        <taxon>Asterales</taxon>
        <taxon>Asteraceae</taxon>
        <taxon>Asteroideae</taxon>
        <taxon>Heliantheae alliance</taxon>
        <taxon>Heliantheae</taxon>
        <taxon>Ambrosia</taxon>
    </lineage>
</organism>
<evidence type="ECO:0000313" key="6">
    <source>
        <dbReference type="EMBL" id="KAI7746847.1"/>
    </source>
</evidence>
<evidence type="ECO:0000256" key="2">
    <source>
        <dbReference type="PROSITE-ProRule" id="PRU00108"/>
    </source>
</evidence>
<evidence type="ECO:0000256" key="1">
    <source>
        <dbReference type="ARBA" id="ARBA00004123"/>
    </source>
</evidence>
<dbReference type="SUPFAM" id="SSF46689">
    <property type="entry name" value="Homeodomain-like"/>
    <property type="match status" value="1"/>
</dbReference>
<dbReference type="PANTHER" id="PTHR47162:SF10">
    <property type="entry name" value="METHYL-CPG-BINDING DOMAIN-CONTAINING PROTEIN 9 ISOFORM X1"/>
    <property type="match status" value="1"/>
</dbReference>
<keyword evidence="2 3" id="KW-0371">Homeobox</keyword>
<comment type="caution">
    <text evidence="6">The sequence shown here is derived from an EMBL/GenBank/DDBJ whole genome shotgun (WGS) entry which is preliminary data.</text>
</comment>
<keyword evidence="2 3" id="KW-0539">Nucleus</keyword>
<protein>
    <recommendedName>
        <fullName evidence="5">Homeobox domain-containing protein</fullName>
    </recommendedName>
</protein>
<dbReference type="SMART" id="SM00389">
    <property type="entry name" value="HOX"/>
    <property type="match status" value="1"/>
</dbReference>
<evidence type="ECO:0000313" key="7">
    <source>
        <dbReference type="Proteomes" id="UP001206925"/>
    </source>
</evidence>
<dbReference type="InterPro" id="IPR001356">
    <property type="entry name" value="HD"/>
</dbReference>
<gene>
    <name evidence="6" type="ORF">M8C21_016304</name>
</gene>
<accession>A0AAD5GL08</accession>
<dbReference type="AlphaFoldDB" id="A0AAD5GL08"/>
<dbReference type="Gene3D" id="1.10.10.60">
    <property type="entry name" value="Homeodomain-like"/>
    <property type="match status" value="1"/>
</dbReference>
<dbReference type="PROSITE" id="PS50071">
    <property type="entry name" value="HOMEOBOX_2"/>
    <property type="match status" value="1"/>
</dbReference>
<evidence type="ECO:0000256" key="4">
    <source>
        <dbReference type="SAM" id="MobiDB-lite"/>
    </source>
</evidence>
<evidence type="ECO:0000256" key="3">
    <source>
        <dbReference type="RuleBase" id="RU000682"/>
    </source>
</evidence>
<dbReference type="Pfam" id="PF00046">
    <property type="entry name" value="Homeodomain"/>
    <property type="match status" value="1"/>
</dbReference>
<keyword evidence="7" id="KW-1185">Reference proteome</keyword>
<dbReference type="GO" id="GO:0003677">
    <property type="term" value="F:DNA binding"/>
    <property type="evidence" value="ECO:0007669"/>
    <property type="project" value="UniProtKB-UniRule"/>
</dbReference>
<dbReference type="InterPro" id="IPR009057">
    <property type="entry name" value="Homeodomain-like_sf"/>
</dbReference>
<sequence length="214" mass="24763">MDAAAGGSEGVEPMDKTMRKTPFQLNILEKTYAGNAYPTKKVRAKLSVQLDLTDRQLQKWFYKRRLKDRKKPNKVMNVNDDDSPEWAQALEPVRKLPTNVGARIKRCIYESLNRNPPEWAREILEHSISEEVYKGNASGPTKRAVISVLEKVRVDILQSKPTEKKENEKSGLRTLYEEEIGCNTGRTKERAWRTTNTHTPKKKLKQTRKRHLAY</sequence>
<name>A0AAD5GL08_AMBAR</name>
<comment type="subcellular location">
    <subcellularLocation>
        <location evidence="1 2 3">Nucleus</location>
    </subcellularLocation>
</comment>
<dbReference type="PANTHER" id="PTHR47162">
    <property type="entry name" value="OS02G0192300 PROTEIN"/>
    <property type="match status" value="1"/>
</dbReference>
<feature type="compositionally biased region" description="Basic residues" evidence="4">
    <location>
        <begin position="199"/>
        <end position="214"/>
    </location>
</feature>
<dbReference type="EMBL" id="JAMZMK010006884">
    <property type="protein sequence ID" value="KAI7746847.1"/>
    <property type="molecule type" value="Genomic_DNA"/>
</dbReference>
<feature type="DNA-binding region" description="Homeobox" evidence="2">
    <location>
        <begin position="23"/>
        <end position="72"/>
    </location>
</feature>
<dbReference type="GO" id="GO:0005634">
    <property type="term" value="C:nucleus"/>
    <property type="evidence" value="ECO:0007669"/>
    <property type="project" value="UniProtKB-SubCell"/>
</dbReference>
<feature type="domain" description="Homeobox" evidence="5">
    <location>
        <begin position="21"/>
        <end position="71"/>
    </location>
</feature>
<feature type="region of interest" description="Disordered" evidence="4">
    <location>
        <begin position="187"/>
        <end position="214"/>
    </location>
</feature>
<dbReference type="Proteomes" id="UP001206925">
    <property type="component" value="Unassembled WGS sequence"/>
</dbReference>
<keyword evidence="2 3" id="KW-0238">DNA-binding</keyword>
<proteinExistence type="predicted"/>